<dbReference type="PANTHER" id="PTHR13511">
    <property type="entry name" value="KXDL MOTIF-CONTAINING PROTEIN 1"/>
    <property type="match status" value="1"/>
</dbReference>
<keyword evidence="4" id="KW-1185">Reference proteome</keyword>
<protein>
    <recommendedName>
        <fullName evidence="2">KxDL domain-containing protein</fullName>
    </recommendedName>
</protein>
<comment type="similarity">
    <text evidence="1">Belongs to the KXD1 family.</text>
</comment>
<evidence type="ECO:0000256" key="1">
    <source>
        <dbReference type="ARBA" id="ARBA00005913"/>
    </source>
</evidence>
<dbReference type="Pfam" id="PF10241">
    <property type="entry name" value="KxDL"/>
    <property type="match status" value="1"/>
</dbReference>
<evidence type="ECO:0000313" key="4">
    <source>
        <dbReference type="Proteomes" id="UP000030748"/>
    </source>
</evidence>
<feature type="domain" description="KxDL" evidence="2">
    <location>
        <begin position="4"/>
        <end position="73"/>
    </location>
</feature>
<name>A0A022RWZ1_ERYGU</name>
<accession>A0A022RWZ1</accession>
<dbReference type="STRING" id="4155.A0A022RWZ1"/>
<dbReference type="InterPro" id="IPR019371">
    <property type="entry name" value="KxDL_dom"/>
</dbReference>
<sequence length="73" mass="8562">MTELQTLIYSQDSDSIKQSQNLILRRLQESNTVLPHFNDYSKNCSADVPADFSKNTRLLRTMKSNLDYFFQKL</sequence>
<feature type="non-terminal residue" evidence="3">
    <location>
        <position position="73"/>
    </location>
</feature>
<proteinExistence type="inferred from homology"/>
<dbReference type="Proteomes" id="UP000030748">
    <property type="component" value="Unassembled WGS sequence"/>
</dbReference>
<reference evidence="3 4" key="1">
    <citation type="journal article" date="2013" name="Proc. Natl. Acad. Sci. U.S.A.">
        <title>Fine-scale variation in meiotic recombination in Mimulus inferred from population shotgun sequencing.</title>
        <authorList>
            <person name="Hellsten U."/>
            <person name="Wright K.M."/>
            <person name="Jenkins J."/>
            <person name="Shu S."/>
            <person name="Yuan Y."/>
            <person name="Wessler S.R."/>
            <person name="Schmutz J."/>
            <person name="Willis J.H."/>
            <person name="Rokhsar D.S."/>
        </authorList>
    </citation>
    <scope>NUCLEOTIDE SEQUENCE [LARGE SCALE GENOMIC DNA]</scope>
    <source>
        <strain evidence="4">cv. DUN x IM62</strain>
    </source>
</reference>
<evidence type="ECO:0000259" key="2">
    <source>
        <dbReference type="Pfam" id="PF10241"/>
    </source>
</evidence>
<dbReference type="GO" id="GO:0099078">
    <property type="term" value="C:BORC complex"/>
    <property type="evidence" value="ECO:0000318"/>
    <property type="project" value="GO_Central"/>
</dbReference>
<organism evidence="3 4">
    <name type="scientific">Erythranthe guttata</name>
    <name type="common">Yellow monkey flower</name>
    <name type="synonym">Mimulus guttatus</name>
    <dbReference type="NCBI Taxonomy" id="4155"/>
    <lineage>
        <taxon>Eukaryota</taxon>
        <taxon>Viridiplantae</taxon>
        <taxon>Streptophyta</taxon>
        <taxon>Embryophyta</taxon>
        <taxon>Tracheophyta</taxon>
        <taxon>Spermatophyta</taxon>
        <taxon>Magnoliopsida</taxon>
        <taxon>eudicotyledons</taxon>
        <taxon>Gunneridae</taxon>
        <taxon>Pentapetalae</taxon>
        <taxon>asterids</taxon>
        <taxon>lamiids</taxon>
        <taxon>Lamiales</taxon>
        <taxon>Phrymaceae</taxon>
        <taxon>Erythranthe</taxon>
    </lineage>
</organism>
<dbReference type="PANTHER" id="PTHR13511:SF0">
    <property type="entry name" value="KXDL MOTIF-CONTAINING PROTEIN 1"/>
    <property type="match status" value="1"/>
</dbReference>
<dbReference type="EMBL" id="KI630204">
    <property type="protein sequence ID" value="EYU45042.1"/>
    <property type="molecule type" value="Genomic_DNA"/>
</dbReference>
<dbReference type="InterPro" id="IPR039843">
    <property type="entry name" value="KXD1-like"/>
</dbReference>
<evidence type="ECO:0000313" key="3">
    <source>
        <dbReference type="EMBL" id="EYU45042.1"/>
    </source>
</evidence>
<gene>
    <name evidence="3" type="ORF">MIMGU_mgv1a026765mg</name>
</gene>
<dbReference type="GO" id="GO:0032418">
    <property type="term" value="P:lysosome localization"/>
    <property type="evidence" value="ECO:0000318"/>
    <property type="project" value="GO_Central"/>
</dbReference>
<dbReference type="AlphaFoldDB" id="A0A022RWZ1"/>